<feature type="transmembrane region" description="Helical" evidence="1">
    <location>
        <begin position="89"/>
        <end position="111"/>
    </location>
</feature>
<evidence type="ECO:0000313" key="2">
    <source>
        <dbReference type="EMBL" id="ASC73229.1"/>
    </source>
</evidence>
<dbReference type="Pfam" id="PF08592">
    <property type="entry name" value="Anthrone_oxy"/>
    <property type="match status" value="1"/>
</dbReference>
<gene>
    <name evidence="2" type="ORF">XM38_041910</name>
</gene>
<keyword evidence="1" id="KW-0812">Transmembrane</keyword>
<feature type="transmembrane region" description="Helical" evidence="1">
    <location>
        <begin position="143"/>
        <end position="162"/>
    </location>
</feature>
<reference evidence="2 3" key="1">
    <citation type="journal article" date="2016" name="Biochim. Biophys. Acta">
        <title>Characterization of red-shifted phycobilisomes isolated from the chlorophyll f-containing cyanobacterium Halomicronema hongdechloris.</title>
        <authorList>
            <person name="Li Y."/>
            <person name="Lin Y."/>
            <person name="Garvey C.J."/>
            <person name="Birch D."/>
            <person name="Corkery R.W."/>
            <person name="Loughlin P.C."/>
            <person name="Scheer H."/>
            <person name="Willows R.D."/>
            <person name="Chen M."/>
        </authorList>
    </citation>
    <scope>NUCLEOTIDE SEQUENCE [LARGE SCALE GENOMIC DNA]</scope>
    <source>
        <strain evidence="2 3">C2206</strain>
    </source>
</reference>
<feature type="transmembrane region" description="Helical" evidence="1">
    <location>
        <begin position="12"/>
        <end position="37"/>
    </location>
</feature>
<feature type="transmembrane region" description="Helical" evidence="1">
    <location>
        <begin position="57"/>
        <end position="80"/>
    </location>
</feature>
<evidence type="ECO:0008006" key="4">
    <source>
        <dbReference type="Google" id="ProtNLM"/>
    </source>
</evidence>
<dbReference type="KEGG" id="hhg:XM38_041910"/>
<keyword evidence="1" id="KW-0472">Membrane</keyword>
<dbReference type="InterPro" id="IPR013901">
    <property type="entry name" value="Anthrone_oxy"/>
</dbReference>
<proteinExistence type="predicted"/>
<protein>
    <recommendedName>
        <fullName evidence="4">DUF1772 domain-containing protein</fullName>
    </recommendedName>
</protein>
<dbReference type="EMBL" id="CP021983">
    <property type="protein sequence ID" value="ASC73229.1"/>
    <property type="molecule type" value="Genomic_DNA"/>
</dbReference>
<accession>A0A1Z3HSE8</accession>
<evidence type="ECO:0000256" key="1">
    <source>
        <dbReference type="SAM" id="Phobius"/>
    </source>
</evidence>
<dbReference type="OrthoDB" id="428263at2"/>
<name>A0A1Z3HSE8_9CYAN</name>
<sequence length="165" mass="17493">MIIIENWRLPAVLFAAIASALTAGIFFAFSTFVMQALAQQPPSQGIATMQSINITVINPWFMTAFFGPGLVSLGLAIVAVNQWGTSDSLYWLAGGLLYLIGTIGVTIAGNIPLNDALAVVAPDSAAGATLWARYLTNWTLWNHIRTVAALGAAILFTLSLVIKPS</sequence>
<organism evidence="2 3">
    <name type="scientific">Halomicronema hongdechloris C2206</name>
    <dbReference type="NCBI Taxonomy" id="1641165"/>
    <lineage>
        <taxon>Bacteria</taxon>
        <taxon>Bacillati</taxon>
        <taxon>Cyanobacteriota</taxon>
        <taxon>Cyanophyceae</taxon>
        <taxon>Nodosilineales</taxon>
        <taxon>Nodosilineaceae</taxon>
        <taxon>Halomicronema</taxon>
    </lineage>
</organism>
<dbReference type="AlphaFoldDB" id="A0A1Z3HSE8"/>
<dbReference type="RefSeq" id="WP_080811093.1">
    <property type="nucleotide sequence ID" value="NZ_CP021983.2"/>
</dbReference>
<evidence type="ECO:0000313" key="3">
    <source>
        <dbReference type="Proteomes" id="UP000191901"/>
    </source>
</evidence>
<dbReference type="STRING" id="1641165.XM38_16650"/>
<dbReference type="Proteomes" id="UP000191901">
    <property type="component" value="Chromosome"/>
</dbReference>
<keyword evidence="3" id="KW-1185">Reference proteome</keyword>
<keyword evidence="1" id="KW-1133">Transmembrane helix</keyword>